<keyword evidence="7" id="KW-0175">Coiled coil</keyword>
<keyword evidence="4" id="KW-0238">DNA-binding</keyword>
<dbReference type="Proteomes" id="UP001209878">
    <property type="component" value="Unassembled WGS sequence"/>
</dbReference>
<evidence type="ECO:0000313" key="11">
    <source>
        <dbReference type="Proteomes" id="UP001209878"/>
    </source>
</evidence>
<dbReference type="Pfam" id="PF07716">
    <property type="entry name" value="bZIP_2"/>
    <property type="match status" value="1"/>
</dbReference>
<evidence type="ECO:0000256" key="8">
    <source>
        <dbReference type="SAM" id="MobiDB-lite"/>
    </source>
</evidence>
<dbReference type="InterPro" id="IPR004827">
    <property type="entry name" value="bZIP"/>
</dbReference>
<evidence type="ECO:0000256" key="5">
    <source>
        <dbReference type="ARBA" id="ARBA00023163"/>
    </source>
</evidence>
<keyword evidence="5" id="KW-0804">Transcription</keyword>
<dbReference type="PANTHER" id="PTHR11988:SF56">
    <property type="entry name" value="TRANSCRIPTION FACTOR CES-2"/>
    <property type="match status" value="1"/>
</dbReference>
<keyword evidence="11" id="KW-1185">Reference proteome</keyword>
<name>A0AAD9UJL7_RIDPI</name>
<dbReference type="PROSITE" id="PS50217">
    <property type="entry name" value="BZIP"/>
    <property type="match status" value="1"/>
</dbReference>
<evidence type="ECO:0000256" key="6">
    <source>
        <dbReference type="ARBA" id="ARBA00023242"/>
    </source>
</evidence>
<dbReference type="SMART" id="SM00338">
    <property type="entry name" value="BRLZ"/>
    <property type="match status" value="1"/>
</dbReference>
<feature type="compositionally biased region" description="Basic and acidic residues" evidence="8">
    <location>
        <begin position="175"/>
        <end position="189"/>
    </location>
</feature>
<sequence>MTSLVDGALDLSAKQAVGRDDIKQEDVDVACAARVHPEQHRPTSVGDRPMSSSPEMDIKHPLLTSYSRPGSVESPDSVVGRPFKRYGYADSLPGMYAAAAAAAAAQMSGQMYPYGAGVNGYNNAALYAAAAAASATSPISQFLQQRKRHATSDKDLLYPDTFDDSDDMSYHKRQRDGAGETKDEAYWERRRKNNEAAKRSRDMRRAKEEEIALRAACLEQENLKLRAQVAILKNDTAKLHYMLYSRV</sequence>
<dbReference type="Gene3D" id="1.20.5.170">
    <property type="match status" value="1"/>
</dbReference>
<evidence type="ECO:0000256" key="2">
    <source>
        <dbReference type="ARBA" id="ARBA00006079"/>
    </source>
</evidence>
<dbReference type="AlphaFoldDB" id="A0AAD9UJL7"/>
<dbReference type="EMBL" id="JAODUO010000042">
    <property type="protein sequence ID" value="KAK2191919.1"/>
    <property type="molecule type" value="Genomic_DNA"/>
</dbReference>
<dbReference type="PANTHER" id="PTHR11988">
    <property type="entry name" value="THYROTROPH EMBRYONIC FACTOR RELATED"/>
    <property type="match status" value="1"/>
</dbReference>
<dbReference type="InterPro" id="IPR040223">
    <property type="entry name" value="PAR_bZIP"/>
</dbReference>
<feature type="region of interest" description="Disordered" evidence="8">
    <location>
        <begin position="33"/>
        <end position="54"/>
    </location>
</feature>
<dbReference type="GO" id="GO:0005634">
    <property type="term" value="C:nucleus"/>
    <property type="evidence" value="ECO:0007669"/>
    <property type="project" value="UniProtKB-SubCell"/>
</dbReference>
<evidence type="ECO:0000259" key="9">
    <source>
        <dbReference type="PROSITE" id="PS50217"/>
    </source>
</evidence>
<dbReference type="InterPro" id="IPR046347">
    <property type="entry name" value="bZIP_sf"/>
</dbReference>
<evidence type="ECO:0000256" key="7">
    <source>
        <dbReference type="SAM" id="Coils"/>
    </source>
</evidence>
<evidence type="ECO:0000256" key="3">
    <source>
        <dbReference type="ARBA" id="ARBA00023015"/>
    </source>
</evidence>
<comment type="subcellular location">
    <subcellularLocation>
        <location evidence="1">Nucleus</location>
    </subcellularLocation>
</comment>
<dbReference type="SUPFAM" id="SSF57959">
    <property type="entry name" value="Leucine zipper domain"/>
    <property type="match status" value="1"/>
</dbReference>
<dbReference type="CDD" id="cd14695">
    <property type="entry name" value="bZIP_HLF"/>
    <property type="match status" value="1"/>
</dbReference>
<evidence type="ECO:0000256" key="4">
    <source>
        <dbReference type="ARBA" id="ARBA00023125"/>
    </source>
</evidence>
<reference evidence="10" key="1">
    <citation type="journal article" date="2023" name="Mol. Biol. Evol.">
        <title>Third-Generation Sequencing Reveals the Adaptive Role of the Epigenome in Three Deep-Sea Polychaetes.</title>
        <authorList>
            <person name="Perez M."/>
            <person name="Aroh O."/>
            <person name="Sun Y."/>
            <person name="Lan Y."/>
            <person name="Juniper S.K."/>
            <person name="Young C.R."/>
            <person name="Angers B."/>
            <person name="Qian P.Y."/>
        </authorList>
    </citation>
    <scope>NUCLEOTIDE SEQUENCE</scope>
    <source>
        <strain evidence="10">R07B-5</strain>
    </source>
</reference>
<evidence type="ECO:0000256" key="1">
    <source>
        <dbReference type="ARBA" id="ARBA00004123"/>
    </source>
</evidence>
<accession>A0AAD9UJL7</accession>
<keyword evidence="3" id="KW-0805">Transcription regulation</keyword>
<comment type="similarity">
    <text evidence="2">Belongs to the bZIP family. NFIL3 subfamily.</text>
</comment>
<dbReference type="FunFam" id="1.20.5.170:FF:000025">
    <property type="entry name" value="nuclear factor interleukin-3-regulated protein-like"/>
    <property type="match status" value="1"/>
</dbReference>
<gene>
    <name evidence="10" type="ORF">NP493_42g03009</name>
</gene>
<dbReference type="GO" id="GO:0000978">
    <property type="term" value="F:RNA polymerase II cis-regulatory region sequence-specific DNA binding"/>
    <property type="evidence" value="ECO:0007669"/>
    <property type="project" value="TreeGrafter"/>
</dbReference>
<organism evidence="10 11">
    <name type="scientific">Ridgeia piscesae</name>
    <name type="common">Tubeworm</name>
    <dbReference type="NCBI Taxonomy" id="27915"/>
    <lineage>
        <taxon>Eukaryota</taxon>
        <taxon>Metazoa</taxon>
        <taxon>Spiralia</taxon>
        <taxon>Lophotrochozoa</taxon>
        <taxon>Annelida</taxon>
        <taxon>Polychaeta</taxon>
        <taxon>Sedentaria</taxon>
        <taxon>Canalipalpata</taxon>
        <taxon>Sabellida</taxon>
        <taxon>Siboglinidae</taxon>
        <taxon>Ridgeia</taxon>
    </lineage>
</organism>
<feature type="region of interest" description="Disordered" evidence="8">
    <location>
        <begin position="155"/>
        <end position="189"/>
    </location>
</feature>
<protein>
    <recommendedName>
        <fullName evidence="9">BZIP domain-containing protein</fullName>
    </recommendedName>
</protein>
<evidence type="ECO:0000313" key="10">
    <source>
        <dbReference type="EMBL" id="KAK2191919.1"/>
    </source>
</evidence>
<dbReference type="GO" id="GO:0000981">
    <property type="term" value="F:DNA-binding transcription factor activity, RNA polymerase II-specific"/>
    <property type="evidence" value="ECO:0007669"/>
    <property type="project" value="TreeGrafter"/>
</dbReference>
<comment type="caution">
    <text evidence="10">The sequence shown here is derived from an EMBL/GenBank/DDBJ whole genome shotgun (WGS) entry which is preliminary data.</text>
</comment>
<feature type="domain" description="BZIP" evidence="9">
    <location>
        <begin position="183"/>
        <end position="246"/>
    </location>
</feature>
<proteinExistence type="inferred from homology"/>
<keyword evidence="6" id="KW-0539">Nucleus</keyword>
<feature type="coiled-coil region" evidence="7">
    <location>
        <begin position="189"/>
        <end position="235"/>
    </location>
</feature>